<keyword evidence="6" id="KW-0812">Transmembrane</keyword>
<evidence type="ECO:0000313" key="8">
    <source>
        <dbReference type="EMBL" id="PSJ43950.1"/>
    </source>
</evidence>
<evidence type="ECO:0000256" key="4">
    <source>
        <dbReference type="ARBA" id="ARBA00022825"/>
    </source>
</evidence>
<name>A0A2P7R144_9GAMM</name>
<dbReference type="PIRSF" id="PIRSF001217">
    <property type="entry name" value="Protease_4_SppA"/>
    <property type="match status" value="1"/>
</dbReference>
<feature type="active site" description="Proton donor/acceptor" evidence="5">
    <location>
        <position position="202"/>
    </location>
</feature>
<keyword evidence="4" id="KW-0720">Serine protease</keyword>
<evidence type="ECO:0000256" key="5">
    <source>
        <dbReference type="PIRSR" id="PIRSR001217-1"/>
    </source>
</evidence>
<evidence type="ECO:0000256" key="3">
    <source>
        <dbReference type="ARBA" id="ARBA00022801"/>
    </source>
</evidence>
<dbReference type="InterPro" id="IPR002142">
    <property type="entry name" value="Peptidase_S49"/>
</dbReference>
<comment type="caution">
    <text evidence="8">The sequence shown here is derived from an EMBL/GenBank/DDBJ whole genome shotgun (WGS) entry which is preliminary data.</text>
</comment>
<dbReference type="AlphaFoldDB" id="A0A2P7R144"/>
<dbReference type="Pfam" id="PF01343">
    <property type="entry name" value="Peptidase_S49"/>
    <property type="match status" value="2"/>
</dbReference>
<dbReference type="GO" id="GO:0016020">
    <property type="term" value="C:membrane"/>
    <property type="evidence" value="ECO:0007669"/>
    <property type="project" value="InterPro"/>
</dbReference>
<dbReference type="InterPro" id="IPR004634">
    <property type="entry name" value="Pept_S49_pIV"/>
</dbReference>
<comment type="similarity">
    <text evidence="1">Belongs to the peptidase S49 family.</text>
</comment>
<dbReference type="RefSeq" id="WP_106453289.1">
    <property type="nucleotide sequence ID" value="NZ_PXYH01000009.1"/>
</dbReference>
<dbReference type="Gene3D" id="3.90.226.10">
    <property type="entry name" value="2-enoyl-CoA Hydratase, Chain A, domain 1"/>
    <property type="match status" value="4"/>
</dbReference>
<accession>A0A2P7R144</accession>
<keyword evidence="2" id="KW-0645">Protease</keyword>
<protein>
    <submittedName>
        <fullName evidence="8">Signal peptide peptidase SppA</fullName>
    </submittedName>
</protein>
<dbReference type="InterPro" id="IPR047217">
    <property type="entry name" value="S49_SppA_67K_type_N"/>
</dbReference>
<keyword evidence="3" id="KW-0378">Hydrolase</keyword>
<evidence type="ECO:0000256" key="1">
    <source>
        <dbReference type="ARBA" id="ARBA00008683"/>
    </source>
</evidence>
<dbReference type="GO" id="GO:0008236">
    <property type="term" value="F:serine-type peptidase activity"/>
    <property type="evidence" value="ECO:0007669"/>
    <property type="project" value="UniProtKB-KW"/>
</dbReference>
<dbReference type="InterPro" id="IPR047272">
    <property type="entry name" value="S49_SppA_C"/>
</dbReference>
<feature type="domain" description="Peptidase S49" evidence="7">
    <location>
        <begin position="388"/>
        <end position="537"/>
    </location>
</feature>
<gene>
    <name evidence="8" type="primary">sppA</name>
    <name evidence="8" type="ORF">C7I36_08495</name>
</gene>
<dbReference type="GO" id="GO:0006465">
    <property type="term" value="P:signal peptide processing"/>
    <property type="evidence" value="ECO:0007669"/>
    <property type="project" value="InterPro"/>
</dbReference>
<dbReference type="PANTHER" id="PTHR33209">
    <property type="entry name" value="PROTEASE 4"/>
    <property type="match status" value="1"/>
</dbReference>
<sequence length="613" mass="66517">MWSAIKWFFRTLGRVLNAIRMLIINLFFLAVLVSLVLVFTAREEAPRLPDSAALTLEIIGPVPEQNSPASPRRLVQKWLAGDDTPPPATLGDIKQALDRARHDERIQALVLRLQNMTESSLTRLDEIGEAIEGFKTSGKPVYAIGDYYTQGQYYLAAHADEILLNPAGAVTIQGMGVYRLHYRSAFERFNITPHVFRVGTYKSFVEPYLRDDMSPESREDTLRWLDQLWRHYQDRVATLRGIPADHVSPEKEQLLSRFRAVGGDPARYALELGLVDRLAGRGEMLQTIGEQVGWDSQAGEYSGVGIASYLARAGQRDTTAPAVGLITASGAIMSGNEAGGNTINDEYLARLIEEARLDNEINALVLRIDSPGGSAFAAEQIRTALLQFKASGKPLVVSMGSTAASGGYWIAADADRIYAAPTTLTGSIGVFGLFLTFEEALAKLGFNSDGVGTTDFVGAGLTTGLPEHARELIQLGVEHTYRRFVDIVAEGRGLSPGQVERAAQGHVWTGVDAKALGLVDELGYLDDALAGAAGLAGLPAYRVKKVRLPASAREVLMEQLLLDSGAGVAERLGAMLPGALRPAGEQLGRELSTLGRFDDIRGQYVLCVECQEF</sequence>
<proteinExistence type="inferred from homology"/>
<keyword evidence="6" id="KW-1133">Transmembrane helix</keyword>
<dbReference type="EMBL" id="PXYH01000009">
    <property type="protein sequence ID" value="PSJ43950.1"/>
    <property type="molecule type" value="Genomic_DNA"/>
</dbReference>
<dbReference type="Proteomes" id="UP000242181">
    <property type="component" value="Unassembled WGS sequence"/>
</dbReference>
<evidence type="ECO:0000259" key="7">
    <source>
        <dbReference type="Pfam" id="PF01343"/>
    </source>
</evidence>
<dbReference type="InterPro" id="IPR029045">
    <property type="entry name" value="ClpP/crotonase-like_dom_sf"/>
</dbReference>
<evidence type="ECO:0000313" key="9">
    <source>
        <dbReference type="Proteomes" id="UP000242181"/>
    </source>
</evidence>
<dbReference type="SUPFAM" id="SSF52096">
    <property type="entry name" value="ClpP/crotonase"/>
    <property type="match status" value="2"/>
</dbReference>
<reference evidence="8 9" key="1">
    <citation type="submission" date="2018-03" db="EMBL/GenBank/DDBJ databases">
        <title>The draft genome of Zobellella taiwanensis JCM 13381.</title>
        <authorList>
            <person name="Liu L."/>
            <person name="Li L."/>
            <person name="Wang T."/>
            <person name="Zhang X."/>
            <person name="Liang L."/>
        </authorList>
    </citation>
    <scope>NUCLEOTIDE SEQUENCE [LARGE SCALE GENOMIC DNA]</scope>
    <source>
        <strain evidence="8 9">JCM 13381</strain>
    </source>
</reference>
<evidence type="ECO:0000256" key="2">
    <source>
        <dbReference type="ARBA" id="ARBA00022670"/>
    </source>
</evidence>
<feature type="transmembrane region" description="Helical" evidence="6">
    <location>
        <begin position="21"/>
        <end position="41"/>
    </location>
</feature>
<keyword evidence="9" id="KW-1185">Reference proteome</keyword>
<dbReference type="NCBIfam" id="TIGR00705">
    <property type="entry name" value="SppA_67K"/>
    <property type="match status" value="1"/>
</dbReference>
<feature type="active site" description="Nucleophile" evidence="5">
    <location>
        <position position="405"/>
    </location>
</feature>
<dbReference type="PANTHER" id="PTHR33209:SF1">
    <property type="entry name" value="PEPTIDASE S49 DOMAIN-CONTAINING PROTEIN"/>
    <property type="match status" value="1"/>
</dbReference>
<feature type="domain" description="Peptidase S49" evidence="7">
    <location>
        <begin position="134"/>
        <end position="279"/>
    </location>
</feature>
<evidence type="ECO:0000256" key="6">
    <source>
        <dbReference type="SAM" id="Phobius"/>
    </source>
</evidence>
<dbReference type="CDD" id="cd07018">
    <property type="entry name" value="S49_SppA_67K_type"/>
    <property type="match status" value="1"/>
</dbReference>
<organism evidence="8 9">
    <name type="scientific">Zobellella taiwanensis</name>
    <dbReference type="NCBI Taxonomy" id="347535"/>
    <lineage>
        <taxon>Bacteria</taxon>
        <taxon>Pseudomonadati</taxon>
        <taxon>Pseudomonadota</taxon>
        <taxon>Gammaproteobacteria</taxon>
        <taxon>Aeromonadales</taxon>
        <taxon>Aeromonadaceae</taxon>
        <taxon>Zobellella</taxon>
    </lineage>
</organism>
<dbReference type="CDD" id="cd07023">
    <property type="entry name" value="S49_Sppa_N_C"/>
    <property type="match status" value="1"/>
</dbReference>
<dbReference type="OrthoDB" id="9764363at2"/>
<keyword evidence="6" id="KW-0472">Membrane</keyword>